<gene>
    <name evidence="2" type="ORF">ACFO4E_15595</name>
</gene>
<name>A0ABV9DYV5_9ACTN</name>
<accession>A0ABV9DYV5</accession>
<keyword evidence="3" id="KW-1185">Reference proteome</keyword>
<keyword evidence="1" id="KW-1133">Transmembrane helix</keyword>
<evidence type="ECO:0008006" key="4">
    <source>
        <dbReference type="Google" id="ProtNLM"/>
    </source>
</evidence>
<keyword evidence="1" id="KW-0472">Membrane</keyword>
<organism evidence="2 3">
    <name type="scientific">Nocardiopsis mangrovi</name>
    <dbReference type="NCBI Taxonomy" id="1179818"/>
    <lineage>
        <taxon>Bacteria</taxon>
        <taxon>Bacillati</taxon>
        <taxon>Actinomycetota</taxon>
        <taxon>Actinomycetes</taxon>
        <taxon>Streptosporangiales</taxon>
        <taxon>Nocardiopsidaceae</taxon>
        <taxon>Nocardiopsis</taxon>
    </lineage>
</organism>
<dbReference type="Proteomes" id="UP001595923">
    <property type="component" value="Unassembled WGS sequence"/>
</dbReference>
<evidence type="ECO:0000313" key="2">
    <source>
        <dbReference type="EMBL" id="MFC4563286.1"/>
    </source>
</evidence>
<reference evidence="3" key="1">
    <citation type="journal article" date="2019" name="Int. J. Syst. Evol. Microbiol.">
        <title>The Global Catalogue of Microorganisms (GCM) 10K type strain sequencing project: providing services to taxonomists for standard genome sequencing and annotation.</title>
        <authorList>
            <consortium name="The Broad Institute Genomics Platform"/>
            <consortium name="The Broad Institute Genome Sequencing Center for Infectious Disease"/>
            <person name="Wu L."/>
            <person name="Ma J."/>
        </authorList>
    </citation>
    <scope>NUCLEOTIDE SEQUENCE [LARGE SCALE GENOMIC DNA]</scope>
    <source>
        <strain evidence="3">XZYJ18</strain>
    </source>
</reference>
<protein>
    <recommendedName>
        <fullName evidence="4">Secreted protein</fullName>
    </recommendedName>
</protein>
<dbReference type="EMBL" id="JBHSFQ010000014">
    <property type="protein sequence ID" value="MFC4563286.1"/>
    <property type="molecule type" value="Genomic_DNA"/>
</dbReference>
<keyword evidence="1" id="KW-0812">Transmembrane</keyword>
<evidence type="ECO:0000256" key="1">
    <source>
        <dbReference type="SAM" id="Phobius"/>
    </source>
</evidence>
<comment type="caution">
    <text evidence="2">The sequence shown here is derived from an EMBL/GenBank/DDBJ whole genome shotgun (WGS) entry which is preliminary data.</text>
</comment>
<proteinExistence type="predicted"/>
<dbReference type="RefSeq" id="WP_378575306.1">
    <property type="nucleotide sequence ID" value="NZ_JBHSFQ010000014.1"/>
</dbReference>
<feature type="transmembrane region" description="Helical" evidence="1">
    <location>
        <begin position="53"/>
        <end position="74"/>
    </location>
</feature>
<evidence type="ECO:0000313" key="3">
    <source>
        <dbReference type="Proteomes" id="UP001595923"/>
    </source>
</evidence>
<sequence>MHASPAPIPGSRSETAADARSRALRTLVQALAVTAVVGASTAVYQLVTSGDALTGATVITAALTGAGTVVAAWVRRRLEGTPGGEG</sequence>
<feature type="transmembrane region" description="Helical" evidence="1">
    <location>
        <begin position="27"/>
        <end position="47"/>
    </location>
</feature>